<dbReference type="RefSeq" id="WP_175598621.1">
    <property type="nucleotide sequence ID" value="NZ_JABWGO010000001.1"/>
</dbReference>
<evidence type="ECO:0000313" key="3">
    <source>
        <dbReference type="Proteomes" id="UP000546126"/>
    </source>
</evidence>
<comment type="caution">
    <text evidence="2">The sequence shown here is derived from an EMBL/GenBank/DDBJ whole genome shotgun (WGS) entry which is preliminary data.</text>
</comment>
<gene>
    <name evidence="2" type="ORF">HT134_02590</name>
</gene>
<reference evidence="2 3" key="1">
    <citation type="submission" date="2020-06" db="EMBL/GenBank/DDBJ databases">
        <authorList>
            <person name="Chanama M."/>
        </authorList>
    </citation>
    <scope>NUCLEOTIDE SEQUENCE [LARGE SCALE GENOMIC DNA]</scope>
    <source>
        <strain evidence="2 3">TBRC6557</strain>
    </source>
</reference>
<feature type="compositionally biased region" description="Low complexity" evidence="1">
    <location>
        <begin position="608"/>
        <end position="628"/>
    </location>
</feature>
<organism evidence="2 3">
    <name type="scientific">Nonomuraea rhodomycinica</name>
    <dbReference type="NCBI Taxonomy" id="1712872"/>
    <lineage>
        <taxon>Bacteria</taxon>
        <taxon>Bacillati</taxon>
        <taxon>Actinomycetota</taxon>
        <taxon>Actinomycetes</taxon>
        <taxon>Streptosporangiales</taxon>
        <taxon>Streptosporangiaceae</taxon>
        <taxon>Nonomuraea</taxon>
    </lineage>
</organism>
<evidence type="ECO:0000313" key="2">
    <source>
        <dbReference type="EMBL" id="NUW39018.1"/>
    </source>
</evidence>
<feature type="region of interest" description="Disordered" evidence="1">
    <location>
        <begin position="815"/>
        <end position="858"/>
    </location>
</feature>
<proteinExistence type="predicted"/>
<feature type="region of interest" description="Disordered" evidence="1">
    <location>
        <begin position="608"/>
        <end position="636"/>
    </location>
</feature>
<evidence type="ECO:0000256" key="1">
    <source>
        <dbReference type="SAM" id="MobiDB-lite"/>
    </source>
</evidence>
<name>A0A7Y6M8E1_9ACTN</name>
<dbReference type="EMBL" id="JABWGO010000001">
    <property type="protein sequence ID" value="NUW39018.1"/>
    <property type="molecule type" value="Genomic_DNA"/>
</dbReference>
<sequence>MPSVRRPAPATVNVPMEPSPALRQAGGRPDGPAAPEITVPAGSRLVSEVEREASRLVGAKGPDVRSVLPDTKDARPLTLKSPPAALSRALADTLTGALGGGGGGAVGSGTGGAGSAAEATPGLTYRLCVESAEVPVSCSAVRPVAVPVAADVTGDGLPDLAADLVPAARPQEGAVGLAFAVRRLPGAPEKAGTAGKAGKLRARVWAEYDGRVSVGFDGLRKGASLSAADRGTFTVDLSGKQVRAEVRRTDPGASAAVIAGLTGRTAVSLTQTPATGRLTVDAALGTPALEVSASAPARVDAVAVDGGRYVRAVLDRMPTRARVELARRDGAARLRFSGSSPAGRAELRSYSYRDGRLSRAMSAELRDVPRALSASYDTDQGRHTLEVTSGGGRAGSAELVCFDRDAAETVLRAELAGLPAKVRLETDPAARRVTETSASAIGRLAVVLQRGGGAVSSPRGGHVTMIKNGAALGVSALLTGVSGLDVTYGATPRASLKGAPGRSFVAAASLDGTRLARMELSNTPGDVDVTLAPAARKAVYRGTGVIREARVAYTDLKQGPTLDATVFGMRGEVAASWTLGERSEVEVTGSSLLPRVLLYAARGPAAPGTSGADASKGAAAPASGAVSDGGKGDDVRAEISGAGRRVRLVADTADRTLTWTSDRPVASVAALARAQVDGRYVRASARVTGVPAGFDASWAPGAYRFRGLSGPVGSAELAFANHDGVRVPTGPHLAAHYDEATGDLDASVRVTGLRSVDFTPEEAGFTAGLGAARQRLALDADVTRGDLRFGLLGHVGPLPGRLSVTSANGVITYTGGPADSRDNTGGAETGTGTGAGKATGTGTGTGTRTGKGARTKEGAGAGLDLRARAWAGKAGALRGMAAAPAVSGGVSLVDGRCDPGTPGCQEGAFCVAGRGCFGVQAYVDLNGLPDRVTLDPARRAVTFDGFRPRGGGLDVYLASSVLAPVPVQARATLTGLPRTVTSMAIGPFEVGGHGVVRAAYRVRPAVTLGSLTVHAEAGGVRGRLAVDPVPAALDVQGTYGARTRVRVTDSAPVRRLSAAVTVPGAGSGELELGDVPAVFGLDTDASGGALRVPALTYKAVPAPGGGTGQDAVGKTGRAAGKELNGLDGRLAVEGGLVDPSGRLGGVALSVTDLAADTTIRPGPGGQGADLMSRPVPTGRLAVRAGLTIDPVARQRLAVAKDVPYTTGFLSYRVSGEFGLERSAVEDVSIAARRVSWLRVRPGRVPFGLKAPAAAGYLAPGFEGAYDRLDIAAKGVDLRPDVRLDVRLSRKVGADVFHDSVRLGRATSLALRRYDQRMRRIGARQSISAAGVRLACLTVDARPGFAAGREGDSITLRGADGPQMVSLLDPGGQVPDYAVDLLTHFMSPFPDAGWKVSGVKAGHCAAPSTRPDTR</sequence>
<feature type="region of interest" description="Disordered" evidence="1">
    <location>
        <begin position="1"/>
        <end position="44"/>
    </location>
</feature>
<accession>A0A7Y6M8E1</accession>
<dbReference type="Proteomes" id="UP000546126">
    <property type="component" value="Unassembled WGS sequence"/>
</dbReference>
<feature type="compositionally biased region" description="Gly residues" evidence="1">
    <location>
        <begin position="827"/>
        <end position="849"/>
    </location>
</feature>
<keyword evidence="3" id="KW-1185">Reference proteome</keyword>
<protein>
    <submittedName>
        <fullName evidence="2">Uncharacterized protein</fullName>
    </submittedName>
</protein>